<dbReference type="PRINTS" id="PR00300">
    <property type="entry name" value="CLPPROTEASEA"/>
</dbReference>
<keyword evidence="8 11" id="KW-0143">Chaperone</keyword>
<dbReference type="InterPro" id="IPR041546">
    <property type="entry name" value="ClpA/ClpB_AAA_lid"/>
</dbReference>
<dbReference type="InterPro" id="IPR003593">
    <property type="entry name" value="AAA+_ATPase"/>
</dbReference>
<dbReference type="InterPro" id="IPR004176">
    <property type="entry name" value="Clp_R_N"/>
</dbReference>
<dbReference type="Pfam" id="PF10431">
    <property type="entry name" value="ClpB_D2-small"/>
    <property type="match status" value="1"/>
</dbReference>
<dbReference type="Proteomes" id="UP000824261">
    <property type="component" value="Unassembled WGS sequence"/>
</dbReference>
<evidence type="ECO:0000256" key="4">
    <source>
        <dbReference type="ARBA" id="ARBA00022741"/>
    </source>
</evidence>
<dbReference type="FunFam" id="3.40.50.300:FF:000120">
    <property type="entry name" value="ATP-dependent chaperone ClpB"/>
    <property type="match status" value="1"/>
</dbReference>
<dbReference type="PROSITE" id="PS00870">
    <property type="entry name" value="CLPAB_1"/>
    <property type="match status" value="1"/>
</dbReference>
<proteinExistence type="inferred from homology"/>
<dbReference type="InterPro" id="IPR036628">
    <property type="entry name" value="Clp_N_dom_sf"/>
</dbReference>
<evidence type="ECO:0000313" key="13">
    <source>
        <dbReference type="EMBL" id="HIR02246.1"/>
    </source>
</evidence>
<dbReference type="Pfam" id="PF02861">
    <property type="entry name" value="Clp_N"/>
    <property type="match status" value="1"/>
</dbReference>
<dbReference type="PANTHER" id="PTHR11638:SF18">
    <property type="entry name" value="HEAT SHOCK PROTEIN 104"/>
    <property type="match status" value="1"/>
</dbReference>
<dbReference type="Gene3D" id="1.10.8.60">
    <property type="match status" value="1"/>
</dbReference>
<dbReference type="EMBL" id="DVGB01000100">
    <property type="protein sequence ID" value="HIR02246.1"/>
    <property type="molecule type" value="Genomic_DNA"/>
</dbReference>
<dbReference type="SMART" id="SM00382">
    <property type="entry name" value="AAA"/>
    <property type="match status" value="2"/>
</dbReference>
<comment type="subunit">
    <text evidence="9">Homohexamer. The oligomerization is ATP-dependent.</text>
</comment>
<comment type="similarity">
    <text evidence="2 11">Belongs to the ClpA/ClpB family.</text>
</comment>
<comment type="function">
    <text evidence="11">Part of a stress-induced multi-chaperone system, it is involved in the recovery of the cell from heat-induced damage, in cooperation with DnaK, DnaJ and GrpE.</text>
</comment>
<dbReference type="SUPFAM" id="SSF81923">
    <property type="entry name" value="Double Clp-N motif"/>
    <property type="match status" value="1"/>
</dbReference>
<evidence type="ECO:0000259" key="12">
    <source>
        <dbReference type="PROSITE" id="PS51903"/>
    </source>
</evidence>
<comment type="caution">
    <text evidence="13">The sequence shown here is derived from an EMBL/GenBank/DDBJ whole genome shotgun (WGS) entry which is preliminary data.</text>
</comment>
<evidence type="ECO:0000256" key="1">
    <source>
        <dbReference type="ARBA" id="ARBA00004496"/>
    </source>
</evidence>
<dbReference type="SMART" id="SM01086">
    <property type="entry name" value="ClpB_D2-small"/>
    <property type="match status" value="1"/>
</dbReference>
<dbReference type="SUPFAM" id="SSF52540">
    <property type="entry name" value="P-loop containing nucleoside triphosphate hydrolases"/>
    <property type="match status" value="2"/>
</dbReference>
<keyword evidence="6 11" id="KW-0346">Stress response</keyword>
<dbReference type="Gene3D" id="1.10.1780.10">
    <property type="entry name" value="Clp, N-terminal domain"/>
    <property type="match status" value="1"/>
</dbReference>
<dbReference type="GO" id="GO:0042026">
    <property type="term" value="P:protein refolding"/>
    <property type="evidence" value="ECO:0007669"/>
    <property type="project" value="UniProtKB-UniRule"/>
</dbReference>
<dbReference type="Pfam" id="PF17871">
    <property type="entry name" value="AAA_lid_9"/>
    <property type="match status" value="1"/>
</dbReference>
<dbReference type="InterPro" id="IPR017730">
    <property type="entry name" value="Chaperonin_ClpB"/>
</dbReference>
<dbReference type="PANTHER" id="PTHR11638">
    <property type="entry name" value="ATP-DEPENDENT CLP PROTEASE"/>
    <property type="match status" value="1"/>
</dbReference>
<dbReference type="CDD" id="cd19499">
    <property type="entry name" value="RecA-like_ClpB_Hsp104-like"/>
    <property type="match status" value="1"/>
</dbReference>
<reference evidence="13" key="1">
    <citation type="submission" date="2020-10" db="EMBL/GenBank/DDBJ databases">
        <authorList>
            <person name="Gilroy R."/>
        </authorList>
    </citation>
    <scope>NUCLEOTIDE SEQUENCE</scope>
    <source>
        <strain evidence="13">ChiGjej1B1-2707</strain>
    </source>
</reference>
<comment type="subunit">
    <text evidence="11">Homohexamer; The oligomerization is ATP-dependent.</text>
</comment>
<keyword evidence="4 11" id="KW-0547">Nucleotide-binding</keyword>
<gene>
    <name evidence="11 13" type="primary">clpB</name>
    <name evidence="13" type="ORF">IAA69_08320</name>
</gene>
<dbReference type="Pfam" id="PF07724">
    <property type="entry name" value="AAA_2"/>
    <property type="match status" value="1"/>
</dbReference>
<feature type="coiled-coil region" evidence="11">
    <location>
        <begin position="412"/>
        <end position="526"/>
    </location>
</feature>
<dbReference type="GO" id="GO:0005737">
    <property type="term" value="C:cytoplasm"/>
    <property type="evidence" value="ECO:0007669"/>
    <property type="project" value="UniProtKB-SubCell"/>
</dbReference>
<dbReference type="GO" id="GO:0016887">
    <property type="term" value="F:ATP hydrolysis activity"/>
    <property type="evidence" value="ECO:0007669"/>
    <property type="project" value="InterPro"/>
</dbReference>
<dbReference type="InterPro" id="IPR050130">
    <property type="entry name" value="ClpA_ClpB"/>
</dbReference>
<evidence type="ECO:0000256" key="7">
    <source>
        <dbReference type="ARBA" id="ARBA00023054"/>
    </source>
</evidence>
<keyword evidence="7 11" id="KW-0175">Coiled coil</keyword>
<evidence type="ECO:0000256" key="9">
    <source>
        <dbReference type="ARBA" id="ARBA00026057"/>
    </source>
</evidence>
<keyword evidence="3 10" id="KW-0677">Repeat</keyword>
<keyword evidence="5 11" id="KW-0067">ATP-binding</keyword>
<organism evidence="13 14">
    <name type="scientific">Candidatus Aveggerthella stercoripullorum</name>
    <dbReference type="NCBI Taxonomy" id="2840688"/>
    <lineage>
        <taxon>Bacteria</taxon>
        <taxon>Bacillati</taxon>
        <taxon>Actinomycetota</taxon>
        <taxon>Coriobacteriia</taxon>
        <taxon>Eggerthellales</taxon>
        <taxon>Eggerthellaceae</taxon>
        <taxon>Eggerthellaceae incertae sedis</taxon>
        <taxon>Candidatus Aveggerthella</taxon>
    </lineage>
</organism>
<dbReference type="FunFam" id="3.40.50.300:FF:000025">
    <property type="entry name" value="ATP-dependent Clp protease subunit"/>
    <property type="match status" value="1"/>
</dbReference>
<evidence type="ECO:0000256" key="8">
    <source>
        <dbReference type="ARBA" id="ARBA00023186"/>
    </source>
</evidence>
<accession>A0A9D1A3I8</accession>
<dbReference type="GO" id="GO:0005524">
    <property type="term" value="F:ATP binding"/>
    <property type="evidence" value="ECO:0007669"/>
    <property type="project" value="UniProtKB-UniRule"/>
</dbReference>
<evidence type="ECO:0000256" key="5">
    <source>
        <dbReference type="ARBA" id="ARBA00022840"/>
    </source>
</evidence>
<feature type="domain" description="Clp R" evidence="12">
    <location>
        <begin position="3"/>
        <end position="145"/>
    </location>
</feature>
<dbReference type="InterPro" id="IPR001270">
    <property type="entry name" value="ClpA/B"/>
</dbReference>
<dbReference type="InterPro" id="IPR027417">
    <property type="entry name" value="P-loop_NTPase"/>
</dbReference>
<dbReference type="GO" id="GO:0034605">
    <property type="term" value="P:cellular response to heat"/>
    <property type="evidence" value="ECO:0007669"/>
    <property type="project" value="TreeGrafter"/>
</dbReference>
<evidence type="ECO:0000256" key="2">
    <source>
        <dbReference type="ARBA" id="ARBA00008675"/>
    </source>
</evidence>
<evidence type="ECO:0000313" key="14">
    <source>
        <dbReference type="Proteomes" id="UP000824261"/>
    </source>
</evidence>
<dbReference type="PROSITE" id="PS51903">
    <property type="entry name" value="CLP_R"/>
    <property type="match status" value="1"/>
</dbReference>
<reference evidence="13" key="2">
    <citation type="journal article" date="2021" name="PeerJ">
        <title>Extensive microbial diversity within the chicken gut microbiome revealed by metagenomics and culture.</title>
        <authorList>
            <person name="Gilroy R."/>
            <person name="Ravi A."/>
            <person name="Getino M."/>
            <person name="Pursley I."/>
            <person name="Horton D.L."/>
            <person name="Alikhan N.F."/>
            <person name="Baker D."/>
            <person name="Gharbi K."/>
            <person name="Hall N."/>
            <person name="Watson M."/>
            <person name="Adriaenssens E.M."/>
            <person name="Foster-Nyarko E."/>
            <person name="Jarju S."/>
            <person name="Secka A."/>
            <person name="Antonio M."/>
            <person name="Oren A."/>
            <person name="Chaudhuri R.R."/>
            <person name="La Ragione R."/>
            <person name="Hildebrand F."/>
            <person name="Pallen M.J."/>
        </authorList>
    </citation>
    <scope>NUCLEOTIDE SEQUENCE</scope>
    <source>
        <strain evidence="13">ChiGjej1B1-2707</strain>
    </source>
</reference>
<sequence>MRLDKLALTSQQALQQAIIIASDAEASTVEPIHLLKALTEAGENNLSAIIKRIGAEPAQIKANVEAELAKMPKVSGVMQVIPSQDLMKVLDAAVKAAEKLGDSYATSEHLLIALSEDKGAAGKILQMAGVTRKNIETAYESLRGDTRVTEADQKTQFEALEQYGQNLTQQARDGKLDPVIGRSEEIRRTVQVLSRRTKNNPVLIGEPGVGKTAIVEGLAQRIVAGDVPNSLKDREVVALDLGAMVAGAKYRGEFEDRLKAVLREVKDSDGRIILFIDELHTIVGAGSTGDSSMDAGNMLKPALARGELHAIGATTLDEYRKYIEKDAALERRFQTVMIGEPTVEDTIAILRGLKEKYEIHHGVRITDGALVAAAELSNRYISDRFLPDKAIDLMDEAASRLRIEIDSMPEEIDLAERKLTQMQIEEQALMKEEDEASKERLENLRKEIAAARDELDQRKAEWHNEKDVIENVQDLKSELESAQMEEERATREGDLSRASELRYARIPELKKQLAEAEDVLNARQEDGAILREEVTDEEIAEVVSAWTGIPVAKMMQGEMAKLADLEDRLHERVVGQDEAVSAVAGAIRRNRAGLSDPNRPIGSFLFLGPTGVGKTELAKALAEYLFDSERAMVRIDMSEYMEKFSVQRLIGAPPGYVGYDEGGQLTEAVRRKPYSVVLLDEIEKAHPDVFNILLQVLDDGRLTDGQGRVVSFKNAIIIMTSNVGSQYIREYSGLEAVGKQSMGKLAEDMMNMDVETAAKRMAELTSQIQDSLRSTFRPEFLNRIDDVITFNALSIEAMEPIVKLQLNDVRKRLTDRRITLEVTDAALEHLAIDGFDPIYGARPLRRLIQREVVDRIANEMVHGNVLEGAAVTIDIDREGNYSCAIANRAFEGFDSPAALEGTYEGPEE</sequence>
<evidence type="ECO:0000256" key="6">
    <source>
        <dbReference type="ARBA" id="ARBA00023016"/>
    </source>
</evidence>
<keyword evidence="11" id="KW-0963">Cytoplasm</keyword>
<dbReference type="Pfam" id="PF00004">
    <property type="entry name" value="AAA"/>
    <property type="match status" value="1"/>
</dbReference>
<dbReference type="Gene3D" id="3.40.50.300">
    <property type="entry name" value="P-loop containing nucleotide triphosphate hydrolases"/>
    <property type="match status" value="3"/>
</dbReference>
<dbReference type="InterPro" id="IPR003959">
    <property type="entry name" value="ATPase_AAA_core"/>
</dbReference>
<dbReference type="CDD" id="cd00009">
    <property type="entry name" value="AAA"/>
    <property type="match status" value="1"/>
</dbReference>
<protein>
    <recommendedName>
        <fullName evidence="11">Chaperone protein ClpB</fullName>
    </recommendedName>
</protein>
<comment type="subcellular location">
    <subcellularLocation>
        <location evidence="1 11">Cytoplasm</location>
    </subcellularLocation>
</comment>
<dbReference type="NCBIfam" id="TIGR03346">
    <property type="entry name" value="chaperone_ClpB"/>
    <property type="match status" value="1"/>
</dbReference>
<name>A0A9D1A3I8_9ACTN</name>
<dbReference type="AlphaFoldDB" id="A0A9D1A3I8"/>
<dbReference type="FunFam" id="3.40.50.300:FF:000010">
    <property type="entry name" value="Chaperone clpB 1, putative"/>
    <property type="match status" value="1"/>
</dbReference>
<evidence type="ECO:0000256" key="3">
    <source>
        <dbReference type="ARBA" id="ARBA00022737"/>
    </source>
</evidence>
<evidence type="ECO:0000256" key="11">
    <source>
        <dbReference type="RuleBase" id="RU362034"/>
    </source>
</evidence>
<dbReference type="InterPro" id="IPR019489">
    <property type="entry name" value="Clp_ATPase_C"/>
</dbReference>
<dbReference type="InterPro" id="IPR018368">
    <property type="entry name" value="ClpA/B_CS1"/>
</dbReference>
<evidence type="ECO:0000256" key="10">
    <source>
        <dbReference type="PROSITE-ProRule" id="PRU01251"/>
    </source>
</evidence>